<accession>A0ABN8A468</accession>
<keyword evidence="3" id="KW-1185">Reference proteome</keyword>
<dbReference type="PANTHER" id="PTHR43792:SF13">
    <property type="entry name" value="ACETYLTRANSFERASE"/>
    <property type="match status" value="1"/>
</dbReference>
<protein>
    <recommendedName>
        <fullName evidence="1">N-acetyltransferase domain-containing protein</fullName>
    </recommendedName>
</protein>
<dbReference type="SUPFAM" id="SSF55729">
    <property type="entry name" value="Acyl-CoA N-acyltransferases (Nat)"/>
    <property type="match status" value="1"/>
</dbReference>
<dbReference type="InterPro" id="IPR000182">
    <property type="entry name" value="GNAT_dom"/>
</dbReference>
<dbReference type="EMBL" id="CAKJTI010000026">
    <property type="protein sequence ID" value="CAG9614365.1"/>
    <property type="molecule type" value="Genomic_DNA"/>
</dbReference>
<evidence type="ECO:0000259" key="1">
    <source>
        <dbReference type="PROSITE" id="PS51186"/>
    </source>
</evidence>
<dbReference type="PROSITE" id="PS51186">
    <property type="entry name" value="GNAT"/>
    <property type="match status" value="1"/>
</dbReference>
<feature type="domain" description="N-acetyltransferase" evidence="1">
    <location>
        <begin position="16"/>
        <end position="165"/>
    </location>
</feature>
<dbReference type="RefSeq" id="WP_230576331.1">
    <property type="nucleotide sequence ID" value="NZ_CAKJTI010000026.1"/>
</dbReference>
<reference evidence="2 3" key="1">
    <citation type="submission" date="2021-10" db="EMBL/GenBank/DDBJ databases">
        <authorList>
            <person name="Criscuolo A."/>
        </authorList>
    </citation>
    <scope>NUCLEOTIDE SEQUENCE [LARGE SCALE GENOMIC DNA]</scope>
    <source>
        <strain evidence="3">CIP 111899</strain>
    </source>
</reference>
<comment type="caution">
    <text evidence="2">The sequence shown here is derived from an EMBL/GenBank/DDBJ whole genome shotgun (WGS) entry which is preliminary data.</text>
</comment>
<evidence type="ECO:0000313" key="3">
    <source>
        <dbReference type="Proteomes" id="UP000789423"/>
    </source>
</evidence>
<dbReference type="InterPro" id="IPR051531">
    <property type="entry name" value="N-acetyltransferase"/>
</dbReference>
<sequence length="165" mass="18689">MPYIETERLKMISFTLELVEATIKGTEELSKIIPYQIASQWPMPDYAEILPWKAERLLKNPDSSQWSGLIIHKEDQTIIGDMGCKGSPDVNGIVEIGYSIVPDYQGKGYATEMTKGLVQWLLNQQNVTTIKAECLTSNTASARVLEKSGFCCVLQEKHMKYWILK</sequence>
<dbReference type="Gene3D" id="3.40.630.30">
    <property type="match status" value="1"/>
</dbReference>
<dbReference type="Proteomes" id="UP000789423">
    <property type="component" value="Unassembled WGS sequence"/>
</dbReference>
<name>A0ABN8A468_9BACI</name>
<dbReference type="PANTHER" id="PTHR43792">
    <property type="entry name" value="GNAT FAMILY, PUTATIVE (AFU_ORTHOLOGUE AFUA_3G00765)-RELATED-RELATED"/>
    <property type="match status" value="1"/>
</dbReference>
<dbReference type="Pfam" id="PF13302">
    <property type="entry name" value="Acetyltransf_3"/>
    <property type="match status" value="1"/>
</dbReference>
<organism evidence="2 3">
    <name type="scientific">Bacillus rhizoplanae</name>
    <dbReference type="NCBI Taxonomy" id="2880966"/>
    <lineage>
        <taxon>Bacteria</taxon>
        <taxon>Bacillati</taxon>
        <taxon>Bacillota</taxon>
        <taxon>Bacilli</taxon>
        <taxon>Bacillales</taxon>
        <taxon>Bacillaceae</taxon>
        <taxon>Bacillus</taxon>
    </lineage>
</organism>
<dbReference type="InterPro" id="IPR016181">
    <property type="entry name" value="Acyl_CoA_acyltransferase"/>
</dbReference>
<gene>
    <name evidence="2" type="ORF">BACCIP111899_03592</name>
</gene>
<evidence type="ECO:0000313" key="2">
    <source>
        <dbReference type="EMBL" id="CAG9614365.1"/>
    </source>
</evidence>
<proteinExistence type="predicted"/>
<dbReference type="CDD" id="cd04301">
    <property type="entry name" value="NAT_SF"/>
    <property type="match status" value="1"/>
</dbReference>